<dbReference type="Pfam" id="PF00383">
    <property type="entry name" value="dCMP_cyt_deam_1"/>
    <property type="match status" value="1"/>
</dbReference>
<reference evidence="4" key="1">
    <citation type="submission" date="2016-11" db="EMBL/GenBank/DDBJ databases">
        <title>Comparative genomic and phenotypic analysis of Granulibacter bethesdensis clinical isolates from patients with chronic granulomatous disease.</title>
        <authorList>
            <person name="Zarember K.A."/>
            <person name="Porcella S.F."/>
            <person name="Chu J."/>
            <person name="Ding L."/>
            <person name="Dahlstrom E."/>
            <person name="Barbian K."/>
            <person name="Martens C."/>
            <person name="Sykora L."/>
            <person name="Kramer S."/>
            <person name="Pettinato A.M."/>
            <person name="Hong H."/>
            <person name="Wald G."/>
            <person name="Berg L.J."/>
            <person name="Rogge L.S."/>
            <person name="Greenberg D.E."/>
            <person name="Falcone E.L."/>
            <person name="Neves J.F."/>
            <person name="Simoes M.J."/>
            <person name="Casal M."/>
            <person name="Rodriguez-Lopez F.C."/>
            <person name="Zelazny A."/>
            <person name="Gallin J.I."/>
            <person name="Holland S.M."/>
        </authorList>
    </citation>
    <scope>NUCLEOTIDE SEQUENCE [LARGE SCALE GENOMIC DNA]</scope>
    <source>
        <strain evidence="4">NIH9.1</strain>
    </source>
</reference>
<comment type="similarity">
    <text evidence="1">Belongs to the cytidine and deoxycytidylate deaminase family.</text>
</comment>
<evidence type="ECO:0000259" key="2">
    <source>
        <dbReference type="PROSITE" id="PS51747"/>
    </source>
</evidence>
<proteinExistence type="inferred from homology"/>
<dbReference type="Proteomes" id="UP000182373">
    <property type="component" value="Chromosome"/>
</dbReference>
<dbReference type="NCBIfam" id="NF005314">
    <property type="entry name" value="PRK06848.1"/>
    <property type="match status" value="1"/>
</dbReference>
<organism evidence="3 4">
    <name type="scientific">Granulibacter bethesdensis</name>
    <dbReference type="NCBI Taxonomy" id="364410"/>
    <lineage>
        <taxon>Bacteria</taxon>
        <taxon>Pseudomonadati</taxon>
        <taxon>Pseudomonadota</taxon>
        <taxon>Alphaproteobacteria</taxon>
        <taxon>Acetobacterales</taxon>
        <taxon>Acetobacteraceae</taxon>
        <taxon>Granulibacter</taxon>
    </lineage>
</organism>
<dbReference type="AlphaFoldDB" id="A0AAC9P8L8"/>
<evidence type="ECO:0000313" key="4">
    <source>
        <dbReference type="Proteomes" id="UP000182373"/>
    </source>
</evidence>
<gene>
    <name evidence="3" type="ORF">GbCGDNIH9_1383</name>
</gene>
<dbReference type="SUPFAM" id="SSF53927">
    <property type="entry name" value="Cytidine deaminase-like"/>
    <property type="match status" value="1"/>
</dbReference>
<dbReference type="EMBL" id="CP018191">
    <property type="protein sequence ID" value="APH54681.1"/>
    <property type="molecule type" value="Genomic_DNA"/>
</dbReference>
<dbReference type="PANTHER" id="PTHR11644">
    <property type="entry name" value="CYTIDINE DEAMINASE"/>
    <property type="match status" value="1"/>
</dbReference>
<dbReference type="GO" id="GO:0008270">
    <property type="term" value="F:zinc ion binding"/>
    <property type="evidence" value="ECO:0007669"/>
    <property type="project" value="TreeGrafter"/>
</dbReference>
<dbReference type="EC" id="3.5.4.23" evidence="3"/>
<sequence length="120" mass="13177">MMREHYRPLWHTVAAALRDANGRIWTGLHLGATVGRLQICAEAIALGRAKLEGGSEIKTAVAVRHPKPDEIDQDIDVVSPCGACREMFADFTPSTMIIVSDGQGLIKVPLSFLLPLPYRR</sequence>
<dbReference type="InterPro" id="IPR016193">
    <property type="entry name" value="Cytidine_deaminase-like"/>
</dbReference>
<feature type="domain" description="CMP/dCMP-type deaminase" evidence="2">
    <location>
        <begin position="1"/>
        <end position="120"/>
    </location>
</feature>
<evidence type="ECO:0000256" key="1">
    <source>
        <dbReference type="ARBA" id="ARBA00006576"/>
    </source>
</evidence>
<dbReference type="GO" id="GO:0005829">
    <property type="term" value="C:cytosol"/>
    <property type="evidence" value="ECO:0007669"/>
    <property type="project" value="TreeGrafter"/>
</dbReference>
<dbReference type="GO" id="GO:0047711">
    <property type="term" value="F:blasticidin-S deaminase activity"/>
    <property type="evidence" value="ECO:0007669"/>
    <property type="project" value="UniProtKB-EC"/>
</dbReference>
<dbReference type="InterPro" id="IPR002125">
    <property type="entry name" value="CMP_dCMP_dom"/>
</dbReference>
<dbReference type="PANTHER" id="PTHR11644:SF2">
    <property type="entry name" value="CYTIDINE DEAMINASE"/>
    <property type="match status" value="1"/>
</dbReference>
<keyword evidence="3" id="KW-0378">Hydrolase</keyword>
<dbReference type="GO" id="GO:0072527">
    <property type="term" value="P:pyrimidine-containing compound metabolic process"/>
    <property type="evidence" value="ECO:0007669"/>
    <property type="project" value="UniProtKB-ARBA"/>
</dbReference>
<dbReference type="CDD" id="cd01283">
    <property type="entry name" value="cytidine_deaminase"/>
    <property type="match status" value="1"/>
</dbReference>
<dbReference type="InterPro" id="IPR050202">
    <property type="entry name" value="Cyt/Deoxycyt_deaminase"/>
</dbReference>
<dbReference type="Gene3D" id="3.40.140.10">
    <property type="entry name" value="Cytidine Deaminase, domain 2"/>
    <property type="match status" value="1"/>
</dbReference>
<protein>
    <submittedName>
        <fullName evidence="3">Blasticidin-S deaminase</fullName>
        <ecNumber evidence="3">3.5.4.23</ecNumber>
    </submittedName>
</protein>
<evidence type="ECO:0000313" key="3">
    <source>
        <dbReference type="EMBL" id="APH54681.1"/>
    </source>
</evidence>
<dbReference type="GO" id="GO:0055086">
    <property type="term" value="P:nucleobase-containing small molecule metabolic process"/>
    <property type="evidence" value="ECO:0007669"/>
    <property type="project" value="UniProtKB-ARBA"/>
</dbReference>
<dbReference type="GO" id="GO:0004126">
    <property type="term" value="F:cytidine deaminase activity"/>
    <property type="evidence" value="ECO:0007669"/>
    <property type="project" value="UniProtKB-ARBA"/>
</dbReference>
<accession>A0AAC9P8L8</accession>
<dbReference type="PROSITE" id="PS51747">
    <property type="entry name" value="CYT_DCMP_DEAMINASES_2"/>
    <property type="match status" value="1"/>
</dbReference>
<name>A0AAC9P8L8_9PROT</name>